<dbReference type="SUPFAM" id="SSF52518">
    <property type="entry name" value="Thiamin diphosphate-binding fold (THDP-binding)"/>
    <property type="match status" value="1"/>
</dbReference>
<dbReference type="Pfam" id="PF02775">
    <property type="entry name" value="TPP_enzyme_C"/>
    <property type="match status" value="1"/>
</dbReference>
<keyword evidence="2" id="KW-0786">Thiamine pyrophosphate</keyword>
<evidence type="ECO:0000256" key="3">
    <source>
        <dbReference type="ARBA" id="ARBA00023239"/>
    </source>
</evidence>
<dbReference type="Gene3D" id="3.40.50.970">
    <property type="match status" value="1"/>
</dbReference>
<dbReference type="PANTHER" id="PTHR42818">
    <property type="entry name" value="SULFOPYRUVATE DECARBOXYLASE SUBUNIT ALPHA"/>
    <property type="match status" value="1"/>
</dbReference>
<evidence type="ECO:0000256" key="1">
    <source>
        <dbReference type="ARBA" id="ARBA00022793"/>
    </source>
</evidence>
<dbReference type="GO" id="GO:0000287">
    <property type="term" value="F:magnesium ion binding"/>
    <property type="evidence" value="ECO:0007669"/>
    <property type="project" value="InterPro"/>
</dbReference>
<dbReference type="AlphaFoldDB" id="A0A0C4YK45"/>
<name>A0A0C4YK45_9BURK</name>
<dbReference type="InterPro" id="IPR029061">
    <property type="entry name" value="THDP-binding"/>
</dbReference>
<keyword evidence="5" id="KW-0670">Pyruvate</keyword>
<keyword evidence="3 5" id="KW-0456">Lyase</keyword>
<evidence type="ECO:0000256" key="2">
    <source>
        <dbReference type="ARBA" id="ARBA00023052"/>
    </source>
</evidence>
<evidence type="ECO:0000313" key="5">
    <source>
        <dbReference type="EMBL" id="AJG23448.1"/>
    </source>
</evidence>
<dbReference type="GO" id="GO:0030976">
    <property type="term" value="F:thiamine pyrophosphate binding"/>
    <property type="evidence" value="ECO:0007669"/>
    <property type="project" value="InterPro"/>
</dbReference>
<dbReference type="InterPro" id="IPR000399">
    <property type="entry name" value="TPP-bd_CS"/>
</dbReference>
<gene>
    <name evidence="5" type="ORF">RR42_s1860</name>
</gene>
<dbReference type="PANTHER" id="PTHR42818:SF1">
    <property type="entry name" value="SULFOPYRUVATE DECARBOXYLASE"/>
    <property type="match status" value="1"/>
</dbReference>
<dbReference type="EC" id="4.1.1.82" evidence="5"/>
<evidence type="ECO:0000313" key="6">
    <source>
        <dbReference type="Proteomes" id="UP000031843"/>
    </source>
</evidence>
<dbReference type="PROSITE" id="PS00187">
    <property type="entry name" value="TPP_ENZYMES"/>
    <property type="match status" value="1"/>
</dbReference>
<dbReference type="RefSeq" id="WP_043355275.1">
    <property type="nucleotide sequence ID" value="NZ_CP010537.1"/>
</dbReference>
<organism evidence="5 6">
    <name type="scientific">Cupriavidus basilensis</name>
    <dbReference type="NCBI Taxonomy" id="68895"/>
    <lineage>
        <taxon>Bacteria</taxon>
        <taxon>Pseudomonadati</taxon>
        <taxon>Pseudomonadota</taxon>
        <taxon>Betaproteobacteria</taxon>
        <taxon>Burkholderiales</taxon>
        <taxon>Burkholderiaceae</taxon>
        <taxon>Cupriavidus</taxon>
    </lineage>
</organism>
<dbReference type="InterPro" id="IPR051818">
    <property type="entry name" value="TPP_dependent_decarboxylase"/>
</dbReference>
<dbReference type="InterPro" id="IPR011766">
    <property type="entry name" value="TPP_enzyme_TPP-bd"/>
</dbReference>
<dbReference type="Proteomes" id="UP000031843">
    <property type="component" value="Chromosome secondary"/>
</dbReference>
<reference evidence="5 6" key="1">
    <citation type="journal article" date="2015" name="Genome Announc.">
        <title>Complete Genome Sequence of Cupriavidus basilensis 4G11, Isolated from the Oak Ridge Field Research Center Site.</title>
        <authorList>
            <person name="Ray J."/>
            <person name="Waters R.J."/>
            <person name="Skerker J.M."/>
            <person name="Kuehl J.V."/>
            <person name="Price M.N."/>
            <person name="Huang J."/>
            <person name="Chakraborty R."/>
            <person name="Arkin A.P."/>
            <person name="Deutschbauer A."/>
        </authorList>
    </citation>
    <scope>NUCLEOTIDE SEQUENCE [LARGE SCALE GENOMIC DNA]</scope>
    <source>
        <strain evidence="5">4G11</strain>
    </source>
</reference>
<dbReference type="GO" id="GO:0033980">
    <property type="term" value="F:phosphonopyruvate decarboxylase activity"/>
    <property type="evidence" value="ECO:0007669"/>
    <property type="project" value="UniProtKB-EC"/>
</dbReference>
<keyword evidence="1" id="KW-0210">Decarboxylase</keyword>
<proteinExistence type="predicted"/>
<dbReference type="KEGG" id="cbw:RR42_s1860"/>
<evidence type="ECO:0000259" key="4">
    <source>
        <dbReference type="Pfam" id="PF02775"/>
    </source>
</evidence>
<feature type="domain" description="Thiamine pyrophosphate enzyme TPP-binding" evidence="4">
    <location>
        <begin position="44"/>
        <end position="158"/>
    </location>
</feature>
<sequence>MNMSTAEACEVIQKVRGDAIVVCTMGAMNALDKISTDPLNVACVPLMGGAASLGLGLALAQPKRPVFVLDGDASLLMELGGLVTVAQAAPGKYVHFLFNNSTQFSGLGNLDTPGAETVDFVGLARSAGYKTSQRICDLEDLERKLHSILSGPAPAFVELVVTKEAPTLGTTKPSVEMTDARFTRMGDELRRIRSHLV</sequence>
<dbReference type="EMBL" id="CP010537">
    <property type="protein sequence ID" value="AJG23448.1"/>
    <property type="molecule type" value="Genomic_DNA"/>
</dbReference>
<dbReference type="GeneID" id="60825804"/>
<keyword evidence="6" id="KW-1185">Reference proteome</keyword>
<dbReference type="STRING" id="68895.RR42_s1860"/>
<dbReference type="OrthoDB" id="2254214at2"/>
<protein>
    <submittedName>
        <fullName evidence="5">Phosphonopyruvate decarboxylase</fullName>
        <ecNumber evidence="5">4.1.1.82</ecNumber>
    </submittedName>
</protein>
<accession>A0A0C4YK45</accession>
<dbReference type="GO" id="GO:0044281">
    <property type="term" value="P:small molecule metabolic process"/>
    <property type="evidence" value="ECO:0007669"/>
    <property type="project" value="UniProtKB-ARBA"/>
</dbReference>